<evidence type="ECO:0000313" key="3">
    <source>
        <dbReference type="Proteomes" id="UP000242427"/>
    </source>
</evidence>
<proteinExistence type="predicted"/>
<evidence type="ECO:0000313" key="2">
    <source>
        <dbReference type="EMBL" id="PSJ23896.1"/>
    </source>
</evidence>
<reference evidence="2 3" key="1">
    <citation type="submission" date="2018-03" db="EMBL/GenBank/DDBJ databases">
        <title>Chitinolytic properties of Streptosporangium nondiastaticum TBG75A20.</title>
        <authorList>
            <person name="Gayathri V."/>
            <person name="Shiburaj S."/>
        </authorList>
    </citation>
    <scope>NUCLEOTIDE SEQUENCE [LARGE SCALE GENOMIC DNA]</scope>
    <source>
        <strain evidence="2 3">TBG75A20</strain>
    </source>
</reference>
<keyword evidence="1" id="KW-0472">Membrane</keyword>
<keyword evidence="1" id="KW-0812">Transmembrane</keyword>
<protein>
    <submittedName>
        <fullName evidence="2">Outer membrane lipid asymmetry maintenance protein MlaD</fullName>
    </submittedName>
</protein>
<keyword evidence="3" id="KW-1185">Reference proteome</keyword>
<feature type="non-terminal residue" evidence="2">
    <location>
        <position position="33"/>
    </location>
</feature>
<organism evidence="2 3">
    <name type="scientific">Streptosporangium nondiastaticum</name>
    <dbReference type="NCBI Taxonomy" id="35764"/>
    <lineage>
        <taxon>Bacteria</taxon>
        <taxon>Bacillati</taxon>
        <taxon>Actinomycetota</taxon>
        <taxon>Actinomycetes</taxon>
        <taxon>Streptosporangiales</taxon>
        <taxon>Streptosporangiaceae</taxon>
        <taxon>Streptosporangium</taxon>
    </lineage>
</organism>
<comment type="caution">
    <text evidence="2">The sequence shown here is derived from an EMBL/GenBank/DDBJ whole genome shotgun (WGS) entry which is preliminary data.</text>
</comment>
<gene>
    <name evidence="2" type="ORF">B7P34_36305</name>
</gene>
<dbReference type="EMBL" id="PXWG01000374">
    <property type="protein sequence ID" value="PSJ23896.1"/>
    <property type="molecule type" value="Genomic_DNA"/>
</dbReference>
<feature type="transmembrane region" description="Helical" evidence="1">
    <location>
        <begin position="12"/>
        <end position="31"/>
    </location>
</feature>
<sequence>MRALFKENIVEALIGALVLLVAIWFVTFAYART</sequence>
<dbReference type="Proteomes" id="UP000242427">
    <property type="component" value="Unassembled WGS sequence"/>
</dbReference>
<name>A0A9X7JI58_9ACTN</name>
<accession>A0A9X7JI58</accession>
<evidence type="ECO:0000256" key="1">
    <source>
        <dbReference type="SAM" id="Phobius"/>
    </source>
</evidence>
<keyword evidence="1" id="KW-1133">Transmembrane helix</keyword>
<dbReference type="AlphaFoldDB" id="A0A9X7JI58"/>